<dbReference type="AlphaFoldDB" id="A0A345UPB9"/>
<keyword evidence="2" id="KW-1185">Reference proteome</keyword>
<proteinExistence type="predicted"/>
<dbReference type="Proteomes" id="UP000254808">
    <property type="component" value="Chromosome"/>
</dbReference>
<accession>A0A345UPB9</accession>
<evidence type="ECO:0000313" key="2">
    <source>
        <dbReference type="Proteomes" id="UP000254808"/>
    </source>
</evidence>
<protein>
    <submittedName>
        <fullName evidence="1">Abi-like protein</fullName>
    </submittedName>
</protein>
<name>A0A345UPB9_9BACT</name>
<dbReference type="KEGG" id="cprv:CYPRO_3086"/>
<dbReference type="EMBL" id="CP027806">
    <property type="protein sequence ID" value="AXJ02321.1"/>
    <property type="molecule type" value="Genomic_DNA"/>
</dbReference>
<sequence>MFIQNKLIENYISAPRFERYLKAADYNKTRAAKLYIANIELAQAAHPLITQFEVVLRNSLNMQLSNYFDNPDWIIHEKDGFMKNPSLRESDFFLRRTIEKTELLLRRKRISITCGKIVSEQSLGFWVALFLSHHYRLIDGQPIKIFDYKPVSENRSRLYSKLSAIKTLRNRVNHCDPLCFKKNKIDCSLILSIRLDMLRLIEWIEPDLLPFFESIDKLTKKVDYLMSI</sequence>
<reference evidence="1 2" key="1">
    <citation type="submission" date="2018-03" db="EMBL/GenBank/DDBJ databases">
        <title>Phenotypic and genomic properties of Cyclonatronum proteinivorum gen. nov., sp. nov., a haloalkaliphilic bacteroidete from soda lakes possessing Na+-translocating rhodopsin.</title>
        <authorList>
            <person name="Toshchakov S.V."/>
            <person name="Korzhenkov A."/>
            <person name="Samarov N.I."/>
            <person name="Kublanov I.V."/>
            <person name="Muntyan M.S."/>
            <person name="Sorokin D.Y."/>
        </authorList>
    </citation>
    <scope>NUCLEOTIDE SEQUENCE [LARGE SCALE GENOMIC DNA]</scope>
    <source>
        <strain evidence="1 2">Omega</strain>
    </source>
</reference>
<dbReference type="RefSeq" id="WP_114985427.1">
    <property type="nucleotide sequence ID" value="NZ_CP027806.1"/>
</dbReference>
<gene>
    <name evidence="1" type="ORF">CYPRO_3086</name>
</gene>
<dbReference type="OrthoDB" id="9813050at2"/>
<evidence type="ECO:0000313" key="1">
    <source>
        <dbReference type="EMBL" id="AXJ02321.1"/>
    </source>
</evidence>
<organism evidence="1 2">
    <name type="scientific">Cyclonatronum proteinivorum</name>
    <dbReference type="NCBI Taxonomy" id="1457365"/>
    <lineage>
        <taxon>Bacteria</taxon>
        <taxon>Pseudomonadati</taxon>
        <taxon>Balneolota</taxon>
        <taxon>Balneolia</taxon>
        <taxon>Balneolales</taxon>
        <taxon>Cyclonatronaceae</taxon>
        <taxon>Cyclonatronum</taxon>
    </lineage>
</organism>